<name>A0ABX0JDY7_9BACL</name>
<dbReference type="InterPro" id="IPR036265">
    <property type="entry name" value="HIT-like_sf"/>
</dbReference>
<dbReference type="Proteomes" id="UP001165962">
    <property type="component" value="Unassembled WGS sequence"/>
</dbReference>
<organism evidence="3 4">
    <name type="scientific">Paenibacillus agricola</name>
    <dbReference type="NCBI Taxonomy" id="2716264"/>
    <lineage>
        <taxon>Bacteria</taxon>
        <taxon>Bacillati</taxon>
        <taxon>Bacillota</taxon>
        <taxon>Bacilli</taxon>
        <taxon>Bacillales</taxon>
        <taxon>Paenibacillaceae</taxon>
        <taxon>Paenibacillus</taxon>
    </lineage>
</organism>
<accession>A0ABX0JDY7</accession>
<dbReference type="InterPro" id="IPR011146">
    <property type="entry name" value="HIT-like"/>
</dbReference>
<feature type="domain" description="HIT" evidence="2">
    <location>
        <begin position="6"/>
        <end position="109"/>
    </location>
</feature>
<evidence type="ECO:0000313" key="4">
    <source>
        <dbReference type="Proteomes" id="UP001165962"/>
    </source>
</evidence>
<feature type="short sequence motif" description="Histidine triad motif" evidence="1">
    <location>
        <begin position="94"/>
        <end position="98"/>
    </location>
</feature>
<dbReference type="EMBL" id="JAAOIW010000008">
    <property type="protein sequence ID" value="NHN32439.1"/>
    <property type="molecule type" value="Genomic_DNA"/>
</dbReference>
<comment type="caution">
    <text evidence="3">The sequence shown here is derived from an EMBL/GenBank/DDBJ whole genome shotgun (WGS) entry which is preliminary data.</text>
</comment>
<protein>
    <submittedName>
        <fullName evidence="3">HIT family protein</fullName>
    </submittedName>
</protein>
<keyword evidence="4" id="KW-1185">Reference proteome</keyword>
<sequence>MSQNCIYCSKDERMDKLMIEIGQLRVSTLFLFKEQTYEGRCIVALNEHEQEFFHLSQDKQDAYMRDVAQAARAIELAFAPDKINYGAFGDTMPHVHFHIVPKYKDGAEWGKMFEMNPAGNKQLTESEYEEMIGKLKAAL</sequence>
<dbReference type="Pfam" id="PF01230">
    <property type="entry name" value="HIT"/>
    <property type="match status" value="1"/>
</dbReference>
<evidence type="ECO:0000259" key="2">
    <source>
        <dbReference type="PROSITE" id="PS51084"/>
    </source>
</evidence>
<evidence type="ECO:0000313" key="3">
    <source>
        <dbReference type="EMBL" id="NHN32439.1"/>
    </source>
</evidence>
<evidence type="ECO:0000256" key="1">
    <source>
        <dbReference type="PROSITE-ProRule" id="PRU00464"/>
    </source>
</evidence>
<gene>
    <name evidence="3" type="ORF">G9U52_21590</name>
</gene>
<dbReference type="RefSeq" id="WP_166152727.1">
    <property type="nucleotide sequence ID" value="NZ_JAAOIW010000008.1"/>
</dbReference>
<proteinExistence type="predicted"/>
<dbReference type="Gene3D" id="3.30.428.10">
    <property type="entry name" value="HIT-like"/>
    <property type="match status" value="1"/>
</dbReference>
<dbReference type="SUPFAM" id="SSF54197">
    <property type="entry name" value="HIT-like"/>
    <property type="match status" value="1"/>
</dbReference>
<dbReference type="PROSITE" id="PS51084">
    <property type="entry name" value="HIT_2"/>
    <property type="match status" value="1"/>
</dbReference>
<reference evidence="3" key="1">
    <citation type="submission" date="2020-03" db="EMBL/GenBank/DDBJ databases">
        <title>Draft sequencing of Paenibacilllus sp. S3N08.</title>
        <authorList>
            <person name="Kim D.-U."/>
        </authorList>
    </citation>
    <scope>NUCLEOTIDE SEQUENCE</scope>
    <source>
        <strain evidence="3">S3N08</strain>
    </source>
</reference>